<protein>
    <submittedName>
        <fullName evidence="4">Uncharacterized protein</fullName>
    </submittedName>
</protein>
<accession>A0AAE0S6R6</accession>
<keyword evidence="3" id="KW-0732">Signal</keyword>
<evidence type="ECO:0000256" key="1">
    <source>
        <dbReference type="SAM" id="MobiDB-lite"/>
    </source>
</evidence>
<reference evidence="4" key="2">
    <citation type="journal article" date="2021" name="Genome Biol. Evol.">
        <title>Developing a high-quality reference genome for a parasitic bivalve with doubly uniparental inheritance (Bivalvia: Unionida).</title>
        <authorList>
            <person name="Smith C.H."/>
        </authorList>
    </citation>
    <scope>NUCLEOTIDE SEQUENCE</scope>
    <source>
        <strain evidence="4">CHS0354</strain>
        <tissue evidence="4">Mantle</tissue>
    </source>
</reference>
<feature type="chain" id="PRO_5041993519" evidence="3">
    <location>
        <begin position="25"/>
        <end position="395"/>
    </location>
</feature>
<keyword evidence="2" id="KW-0812">Transmembrane</keyword>
<feature type="region of interest" description="Disordered" evidence="1">
    <location>
        <begin position="163"/>
        <end position="229"/>
    </location>
</feature>
<feature type="signal peptide" evidence="3">
    <location>
        <begin position="1"/>
        <end position="24"/>
    </location>
</feature>
<reference evidence="4" key="1">
    <citation type="journal article" date="2021" name="Genome Biol. Evol.">
        <title>A High-Quality Reference Genome for a Parasitic Bivalve with Doubly Uniparental Inheritance (Bivalvia: Unionida).</title>
        <authorList>
            <person name="Smith C.H."/>
        </authorList>
    </citation>
    <scope>NUCLEOTIDE SEQUENCE</scope>
    <source>
        <strain evidence="4">CHS0354</strain>
    </source>
</reference>
<evidence type="ECO:0000313" key="5">
    <source>
        <dbReference type="Proteomes" id="UP001195483"/>
    </source>
</evidence>
<dbReference type="EMBL" id="JAEAOA010000597">
    <property type="protein sequence ID" value="KAK3586278.1"/>
    <property type="molecule type" value="Genomic_DNA"/>
</dbReference>
<name>A0AAE0S6R6_9BIVA</name>
<sequence length="395" mass="43711">MKNCDFKQVLKLIIACFVLSQISSLDTAAIPDCPPQQVLHFNPETNTGICCIPVLLPKGFGFKRCTRNGTHDTIEVCPKEPSQLYQWDNTTTATEATCTAEMQCIDMENRKIKKCDGQNCYNVCVCNYPEGYCGTEYFNCNPFPVNCPKHDVQEDCSCRSPGLEPEKKSGKSNPDLPNTINPIASDSKLPSSSASGKSDKKIEVDQTPDAGVMKENDNTNNTTVSEMEPEESLSLGSVIGITIAVIAVIGGLLFVYICHRYKWLWNKCNRANKESVQLKPIQKVKPFNQNSSEDPDEESQSLQREVTGQNETVGQQLVVQPFLSEDLPQDANGLQNDFLEEPQLNLSVDWPTLGSSLFNSNNRIANQQESGGDQTHVKIINATENVNEEEGHYSG</sequence>
<keyword evidence="5" id="KW-1185">Reference proteome</keyword>
<organism evidence="4 5">
    <name type="scientific">Potamilus streckersoni</name>
    <dbReference type="NCBI Taxonomy" id="2493646"/>
    <lineage>
        <taxon>Eukaryota</taxon>
        <taxon>Metazoa</taxon>
        <taxon>Spiralia</taxon>
        <taxon>Lophotrochozoa</taxon>
        <taxon>Mollusca</taxon>
        <taxon>Bivalvia</taxon>
        <taxon>Autobranchia</taxon>
        <taxon>Heteroconchia</taxon>
        <taxon>Palaeoheterodonta</taxon>
        <taxon>Unionida</taxon>
        <taxon>Unionoidea</taxon>
        <taxon>Unionidae</taxon>
        <taxon>Ambleminae</taxon>
        <taxon>Lampsilini</taxon>
        <taxon>Potamilus</taxon>
    </lineage>
</organism>
<evidence type="ECO:0000256" key="2">
    <source>
        <dbReference type="SAM" id="Phobius"/>
    </source>
</evidence>
<keyword evidence="2" id="KW-1133">Transmembrane helix</keyword>
<evidence type="ECO:0000256" key="3">
    <source>
        <dbReference type="SAM" id="SignalP"/>
    </source>
</evidence>
<evidence type="ECO:0000313" key="4">
    <source>
        <dbReference type="EMBL" id="KAK3586278.1"/>
    </source>
</evidence>
<gene>
    <name evidence="4" type="ORF">CHS0354_009229</name>
</gene>
<proteinExistence type="predicted"/>
<feature type="region of interest" description="Disordered" evidence="1">
    <location>
        <begin position="282"/>
        <end position="308"/>
    </location>
</feature>
<dbReference type="AlphaFoldDB" id="A0AAE0S6R6"/>
<keyword evidence="2" id="KW-0472">Membrane</keyword>
<dbReference type="Proteomes" id="UP001195483">
    <property type="component" value="Unassembled WGS sequence"/>
</dbReference>
<feature type="compositionally biased region" description="Polar residues" evidence="1">
    <location>
        <begin position="171"/>
        <end position="181"/>
    </location>
</feature>
<comment type="caution">
    <text evidence="4">The sequence shown here is derived from an EMBL/GenBank/DDBJ whole genome shotgun (WGS) entry which is preliminary data.</text>
</comment>
<reference evidence="4" key="3">
    <citation type="submission" date="2023-05" db="EMBL/GenBank/DDBJ databases">
        <authorList>
            <person name="Smith C.H."/>
        </authorList>
    </citation>
    <scope>NUCLEOTIDE SEQUENCE</scope>
    <source>
        <strain evidence="4">CHS0354</strain>
        <tissue evidence="4">Mantle</tissue>
    </source>
</reference>
<feature type="transmembrane region" description="Helical" evidence="2">
    <location>
        <begin position="233"/>
        <end position="257"/>
    </location>
</feature>
<feature type="compositionally biased region" description="Low complexity" evidence="1">
    <location>
        <begin position="182"/>
        <end position="196"/>
    </location>
</feature>